<evidence type="ECO:0000259" key="5">
    <source>
        <dbReference type="PROSITE" id="PS51935"/>
    </source>
</evidence>
<dbReference type="PANTHER" id="PTHR47053">
    <property type="entry name" value="MUREIN DD-ENDOPEPTIDASE MEPH-RELATED"/>
    <property type="match status" value="1"/>
</dbReference>
<evidence type="ECO:0000313" key="6">
    <source>
        <dbReference type="EMBL" id="AEB13138.1"/>
    </source>
</evidence>
<keyword evidence="3" id="KW-0378">Hydrolase</keyword>
<protein>
    <submittedName>
        <fullName evidence="6">NLP/P60 protein</fullName>
    </submittedName>
</protein>
<dbReference type="Proteomes" id="UP000006852">
    <property type="component" value="Chromosome"/>
</dbReference>
<dbReference type="Gene3D" id="3.90.1720.10">
    <property type="entry name" value="endopeptidase domain like (from Nostoc punctiforme)"/>
    <property type="match status" value="1"/>
</dbReference>
<sequence>MKMYHKIYKLSFYFIFSLIIIQGIFAAPKVSERRQKLITYSLSLVGTKYVYGGTDPETGFDCSGFIDYAVKNGAGIQLPRTANEIYNSSRILKIDPKEKEPGDLMFFKNDPNSDRVTHIGLYCGVYRGPITEFNGKRVFVSAVSDGPKTGVQLTLISERFWKNHFFGYGRILPRTKVQAQNTKTQNARVQKK</sequence>
<dbReference type="InterPro" id="IPR038765">
    <property type="entry name" value="Papain-like_cys_pep_sf"/>
</dbReference>
<dbReference type="GO" id="GO:0006508">
    <property type="term" value="P:proteolysis"/>
    <property type="evidence" value="ECO:0007669"/>
    <property type="project" value="UniProtKB-KW"/>
</dbReference>
<evidence type="ECO:0000256" key="3">
    <source>
        <dbReference type="ARBA" id="ARBA00022801"/>
    </source>
</evidence>
<dbReference type="InterPro" id="IPR051202">
    <property type="entry name" value="Peptidase_C40"/>
</dbReference>
<keyword evidence="7" id="KW-1185">Reference proteome</keyword>
<dbReference type="HOGENOM" id="CLU_016043_7_0_12"/>
<reference evidence="7" key="2">
    <citation type="submission" date="2011-04" db="EMBL/GenBank/DDBJ databases">
        <title>The complete genome of chromosome of Treponema succinifaciens DSM 2489.</title>
        <authorList>
            <person name="Lucas S."/>
            <person name="Copeland A."/>
            <person name="Lapidus A."/>
            <person name="Bruce D."/>
            <person name="Goodwin L."/>
            <person name="Pitluck S."/>
            <person name="Peters L."/>
            <person name="Kyrpides N."/>
            <person name="Mavromatis K."/>
            <person name="Ivanova N."/>
            <person name="Ovchinnikova G."/>
            <person name="Teshima H."/>
            <person name="Detter J.C."/>
            <person name="Tapia R."/>
            <person name="Han C."/>
            <person name="Land M."/>
            <person name="Hauser L."/>
            <person name="Markowitz V."/>
            <person name="Cheng J.-F."/>
            <person name="Hugenholtz P."/>
            <person name="Woyke T."/>
            <person name="Wu D."/>
            <person name="Gronow S."/>
            <person name="Wellnitz S."/>
            <person name="Brambilla E."/>
            <person name="Klenk H.-P."/>
            <person name="Eisen J.A."/>
        </authorList>
    </citation>
    <scope>NUCLEOTIDE SEQUENCE [LARGE SCALE GENOMIC DNA]</scope>
    <source>
        <strain evidence="7">ATCC 33096 / DSM 2489 / 6091</strain>
    </source>
</reference>
<dbReference type="PANTHER" id="PTHR47053:SF1">
    <property type="entry name" value="MUREIN DD-ENDOPEPTIDASE MEPH-RELATED"/>
    <property type="match status" value="1"/>
</dbReference>
<name>F2NWT9_TRES6</name>
<dbReference type="EMBL" id="CP002631">
    <property type="protein sequence ID" value="AEB13138.1"/>
    <property type="molecule type" value="Genomic_DNA"/>
</dbReference>
<comment type="similarity">
    <text evidence="1">Belongs to the peptidase C40 family.</text>
</comment>
<evidence type="ECO:0000256" key="1">
    <source>
        <dbReference type="ARBA" id="ARBA00007074"/>
    </source>
</evidence>
<dbReference type="GO" id="GO:0008234">
    <property type="term" value="F:cysteine-type peptidase activity"/>
    <property type="evidence" value="ECO:0007669"/>
    <property type="project" value="UniProtKB-KW"/>
</dbReference>
<keyword evidence="4" id="KW-0788">Thiol protease</keyword>
<dbReference type="PROSITE" id="PS51935">
    <property type="entry name" value="NLPC_P60"/>
    <property type="match status" value="1"/>
</dbReference>
<dbReference type="STRING" id="869209.Tresu_0173"/>
<evidence type="ECO:0000256" key="4">
    <source>
        <dbReference type="ARBA" id="ARBA00022807"/>
    </source>
</evidence>
<dbReference type="OrthoDB" id="9813368at2"/>
<feature type="domain" description="NlpC/P60" evidence="5">
    <location>
        <begin position="31"/>
        <end position="172"/>
    </location>
</feature>
<evidence type="ECO:0000313" key="7">
    <source>
        <dbReference type="Proteomes" id="UP000006852"/>
    </source>
</evidence>
<dbReference type="SUPFAM" id="SSF54001">
    <property type="entry name" value="Cysteine proteinases"/>
    <property type="match status" value="1"/>
</dbReference>
<organism evidence="6 7">
    <name type="scientific">Treponema succinifaciens (strain ATCC 33096 / DSM 2489 / 6091)</name>
    <dbReference type="NCBI Taxonomy" id="869209"/>
    <lineage>
        <taxon>Bacteria</taxon>
        <taxon>Pseudomonadati</taxon>
        <taxon>Spirochaetota</taxon>
        <taxon>Spirochaetia</taxon>
        <taxon>Spirochaetales</taxon>
        <taxon>Treponemataceae</taxon>
        <taxon>Treponema</taxon>
    </lineage>
</organism>
<gene>
    <name evidence="6" type="ordered locus">Tresu_0173</name>
</gene>
<keyword evidence="2" id="KW-0645">Protease</keyword>
<proteinExistence type="inferred from homology"/>
<dbReference type="eggNOG" id="COG0791">
    <property type="taxonomic scope" value="Bacteria"/>
</dbReference>
<dbReference type="KEGG" id="tsu:Tresu_0173"/>
<accession>F2NWT9</accession>
<dbReference type="InterPro" id="IPR000064">
    <property type="entry name" value="NLP_P60_dom"/>
</dbReference>
<evidence type="ECO:0000256" key="2">
    <source>
        <dbReference type="ARBA" id="ARBA00022670"/>
    </source>
</evidence>
<dbReference type="Pfam" id="PF00877">
    <property type="entry name" value="NLPC_P60"/>
    <property type="match status" value="1"/>
</dbReference>
<dbReference type="AlphaFoldDB" id="F2NWT9"/>
<reference evidence="6 7" key="1">
    <citation type="journal article" date="2011" name="Stand. Genomic Sci.">
        <title>Complete genome sequence of Treponema succinifaciens type strain (6091).</title>
        <authorList>
            <person name="Han C."/>
            <person name="Gronow S."/>
            <person name="Teshima H."/>
            <person name="Lapidus A."/>
            <person name="Nolan M."/>
            <person name="Lucas S."/>
            <person name="Hammon N."/>
            <person name="Deshpande S."/>
            <person name="Cheng J.F."/>
            <person name="Zeytun A."/>
            <person name="Tapia R."/>
            <person name="Goodwin L."/>
            <person name="Pitluck S."/>
            <person name="Liolios K."/>
            <person name="Pagani I."/>
            <person name="Ivanova N."/>
            <person name="Mavromatis K."/>
            <person name="Mikhailova N."/>
            <person name="Huntemann M."/>
            <person name="Pati A."/>
            <person name="Chen A."/>
            <person name="Palaniappan K."/>
            <person name="Land M."/>
            <person name="Hauser L."/>
            <person name="Brambilla E.M."/>
            <person name="Rohde M."/>
            <person name="Goker M."/>
            <person name="Woyke T."/>
            <person name="Bristow J."/>
            <person name="Eisen J.A."/>
            <person name="Markowitz V."/>
            <person name="Hugenholtz P."/>
            <person name="Kyrpides N.C."/>
            <person name="Klenk H.P."/>
            <person name="Detter J.C."/>
        </authorList>
    </citation>
    <scope>NUCLEOTIDE SEQUENCE [LARGE SCALE GENOMIC DNA]</scope>
    <source>
        <strain evidence="7">ATCC 33096 / DSM 2489 / 6091</strain>
    </source>
</reference>